<evidence type="ECO:0000256" key="1">
    <source>
        <dbReference type="ARBA" id="ARBA00004141"/>
    </source>
</evidence>
<accession>A0A6B9ZK64</accession>
<evidence type="ECO:0000256" key="7">
    <source>
        <dbReference type="SAM" id="Phobius"/>
    </source>
</evidence>
<keyword evidence="6 7" id="KW-0472">Membrane</keyword>
<dbReference type="PANTHER" id="PTHR32468:SF0">
    <property type="entry name" value="K(+)_H(+) ANTIPORTER 1"/>
    <property type="match status" value="1"/>
</dbReference>
<feature type="transmembrane region" description="Helical" evidence="7">
    <location>
        <begin position="201"/>
        <end position="224"/>
    </location>
</feature>
<dbReference type="GO" id="GO:1902600">
    <property type="term" value="P:proton transmembrane transport"/>
    <property type="evidence" value="ECO:0007669"/>
    <property type="project" value="InterPro"/>
</dbReference>
<feature type="domain" description="Cation/H+ exchanger transmembrane" evidence="8">
    <location>
        <begin position="85"/>
        <end position="466"/>
    </location>
</feature>
<dbReference type="PANTHER" id="PTHR32468">
    <property type="entry name" value="CATION/H + ANTIPORTER"/>
    <property type="match status" value="1"/>
</dbReference>
<evidence type="ECO:0000256" key="3">
    <source>
        <dbReference type="ARBA" id="ARBA00022692"/>
    </source>
</evidence>
<feature type="transmembrane region" description="Helical" evidence="7">
    <location>
        <begin position="5"/>
        <end position="23"/>
    </location>
</feature>
<feature type="transmembrane region" description="Helical" evidence="7">
    <location>
        <begin position="106"/>
        <end position="131"/>
    </location>
</feature>
<evidence type="ECO:0000313" key="10">
    <source>
        <dbReference type="Proteomes" id="UP000476411"/>
    </source>
</evidence>
<feature type="transmembrane region" description="Helical" evidence="7">
    <location>
        <begin position="265"/>
        <end position="284"/>
    </location>
</feature>
<reference evidence="9 10" key="1">
    <citation type="submission" date="2020-01" db="EMBL/GenBank/DDBJ databases">
        <title>Complete genome sequence of Chitinophaga sp. H33E-04 isolated from quinoa roots.</title>
        <authorList>
            <person name="Weon H.-Y."/>
            <person name="Lee S.A."/>
        </authorList>
    </citation>
    <scope>NUCLEOTIDE SEQUENCE [LARGE SCALE GENOMIC DNA]</scope>
    <source>
        <strain evidence="9 10">H33E-04</strain>
    </source>
</reference>
<dbReference type="Gene3D" id="1.20.1530.20">
    <property type="match status" value="1"/>
</dbReference>
<dbReference type="GO" id="GO:0016020">
    <property type="term" value="C:membrane"/>
    <property type="evidence" value="ECO:0007669"/>
    <property type="project" value="UniProtKB-SubCell"/>
</dbReference>
<keyword evidence="2" id="KW-0813">Transport</keyword>
<keyword evidence="5" id="KW-0406">Ion transport</keyword>
<dbReference type="PROSITE" id="PS51257">
    <property type="entry name" value="PROKAR_LIPOPROTEIN"/>
    <property type="match status" value="1"/>
</dbReference>
<evidence type="ECO:0000256" key="6">
    <source>
        <dbReference type="ARBA" id="ARBA00023136"/>
    </source>
</evidence>
<dbReference type="KEGG" id="chih:GWR21_22150"/>
<feature type="transmembrane region" description="Helical" evidence="7">
    <location>
        <begin position="168"/>
        <end position="189"/>
    </location>
</feature>
<feature type="transmembrane region" description="Helical" evidence="7">
    <location>
        <begin position="381"/>
        <end position="401"/>
    </location>
</feature>
<dbReference type="InterPro" id="IPR050794">
    <property type="entry name" value="CPA2_transporter"/>
</dbReference>
<evidence type="ECO:0000256" key="4">
    <source>
        <dbReference type="ARBA" id="ARBA00022989"/>
    </source>
</evidence>
<keyword evidence="4 7" id="KW-1133">Transmembrane helix</keyword>
<feature type="transmembrane region" description="Helical" evidence="7">
    <location>
        <begin position="447"/>
        <end position="466"/>
    </location>
</feature>
<organism evidence="9 10">
    <name type="scientific">Chitinophaga agri</name>
    <dbReference type="NCBI Taxonomy" id="2703787"/>
    <lineage>
        <taxon>Bacteria</taxon>
        <taxon>Pseudomonadati</taxon>
        <taxon>Bacteroidota</taxon>
        <taxon>Chitinophagia</taxon>
        <taxon>Chitinophagales</taxon>
        <taxon>Chitinophagaceae</taxon>
        <taxon>Chitinophaga</taxon>
    </lineage>
</organism>
<protein>
    <submittedName>
        <fullName evidence="9">Cation/H(+) antiporter</fullName>
    </submittedName>
</protein>
<dbReference type="RefSeq" id="WP_162333861.1">
    <property type="nucleotide sequence ID" value="NZ_CP048113.1"/>
</dbReference>
<proteinExistence type="predicted"/>
<gene>
    <name evidence="9" type="ORF">GWR21_22150</name>
</gene>
<dbReference type="EMBL" id="CP048113">
    <property type="protein sequence ID" value="QHS62209.1"/>
    <property type="molecule type" value="Genomic_DNA"/>
</dbReference>
<keyword evidence="3 7" id="KW-0812">Transmembrane</keyword>
<feature type="transmembrane region" description="Helical" evidence="7">
    <location>
        <begin position="357"/>
        <end position="375"/>
    </location>
</feature>
<dbReference type="GO" id="GO:0015297">
    <property type="term" value="F:antiporter activity"/>
    <property type="evidence" value="ECO:0007669"/>
    <property type="project" value="InterPro"/>
</dbReference>
<dbReference type="InterPro" id="IPR038770">
    <property type="entry name" value="Na+/solute_symporter_sf"/>
</dbReference>
<keyword evidence="10" id="KW-1185">Reference proteome</keyword>
<feature type="transmembrane region" description="Helical" evidence="7">
    <location>
        <begin position="236"/>
        <end position="259"/>
    </location>
</feature>
<comment type="subcellular location">
    <subcellularLocation>
        <location evidence="1">Membrane</location>
        <topology evidence="1">Multi-pass membrane protein</topology>
    </subcellularLocation>
</comment>
<evidence type="ECO:0000313" key="9">
    <source>
        <dbReference type="EMBL" id="QHS62209.1"/>
    </source>
</evidence>
<dbReference type="Proteomes" id="UP000476411">
    <property type="component" value="Chromosome"/>
</dbReference>
<evidence type="ECO:0000256" key="5">
    <source>
        <dbReference type="ARBA" id="ARBA00023065"/>
    </source>
</evidence>
<feature type="transmembrane region" description="Helical" evidence="7">
    <location>
        <begin position="137"/>
        <end position="156"/>
    </location>
</feature>
<dbReference type="InterPro" id="IPR006153">
    <property type="entry name" value="Cation/H_exchanger_TM"/>
</dbReference>
<evidence type="ECO:0000256" key="2">
    <source>
        <dbReference type="ARBA" id="ARBA00022448"/>
    </source>
</evidence>
<name>A0A6B9ZK64_9BACT</name>
<feature type="transmembrane region" description="Helical" evidence="7">
    <location>
        <begin position="73"/>
        <end position="94"/>
    </location>
</feature>
<dbReference type="AlphaFoldDB" id="A0A6B9ZK64"/>
<evidence type="ECO:0000259" key="8">
    <source>
        <dbReference type="Pfam" id="PF00999"/>
    </source>
</evidence>
<dbReference type="Pfam" id="PF00999">
    <property type="entry name" value="Na_H_Exchanger"/>
    <property type="match status" value="1"/>
</dbReference>
<feature type="transmembrane region" description="Helical" evidence="7">
    <location>
        <begin position="305"/>
        <end position="321"/>
    </location>
</feature>
<sequence>MNKRLLLYPLVIGFFGCLIWFIISKGSHLTTDGTTPASAQITADAASSAKTVTASSPAESVWTSMVHNVQHPLALLLLQVILILVTARVFGWLANKIGQPSVVGEIVAGICLGPSLFGMVLPATSTFVFPAEGFKNLQFLSQIGLAFFMFVVGMELDTHKMKNKAHDAVMISHASIIFPFFLGVWLAYYMYAQFAPANVNFLSFALFMGIAMSITAFPVLARIVQERKLSNTPLGMLAITCAAADDVTAWCILAVVIAIVKAGTLWTAALTLALAMVFLVIMLYGLKPWLAKKITHLQQQHKEKSIVAVAFMTMLFSAWAAEVIGIHALFGAFLAGVIMPAEVSVQKLLTDKLEDVSVLLLLPIFFVFTGLRTQIGLLGQGHLWAVFGMIMLVAVGGKLGGSAITAKLMGQSWIDSLGIGALMNTRGLMELVVLNMGYDLGILSPEIFAMMVLMALATTFMTGPLLDIVKKVEESHLHTSQLG</sequence>